<dbReference type="SUPFAM" id="SSF101148">
    <property type="entry name" value="Plant invertase/pectin methylesterase inhibitor"/>
    <property type="match status" value="1"/>
</dbReference>
<proteinExistence type="inferred from homology"/>
<evidence type="ECO:0000256" key="5">
    <source>
        <dbReference type="ARBA" id="ARBA00023157"/>
    </source>
</evidence>
<protein>
    <recommendedName>
        <fullName evidence="3">pectinesterase</fullName>
        <ecNumber evidence="3">3.1.1.11</ecNumber>
    </recommendedName>
</protein>
<dbReference type="FunFam" id="1.20.140.40:FF:000010">
    <property type="entry name" value="Pectinesterase"/>
    <property type="match status" value="1"/>
</dbReference>
<dbReference type="PANTHER" id="PTHR31080">
    <property type="entry name" value="PECTINESTERASE INHIBITOR-LIKE"/>
    <property type="match status" value="1"/>
</dbReference>
<comment type="similarity">
    <text evidence="1">In the N-terminal section; belongs to the PMEI family.</text>
</comment>
<keyword evidence="6" id="KW-0325">Glycoprotein</keyword>
<comment type="similarity">
    <text evidence="2">In the C-terminal section; belongs to the pectinesterase family.</text>
</comment>
<dbReference type="CDD" id="cd15798">
    <property type="entry name" value="PMEI-like_3"/>
    <property type="match status" value="1"/>
</dbReference>
<gene>
    <name evidence="9" type="ORF">Lalb_Chr23g0273851</name>
</gene>
<feature type="domain" description="Pectinesterase inhibitor" evidence="8">
    <location>
        <begin position="71"/>
        <end position="222"/>
    </location>
</feature>
<dbReference type="Gene3D" id="1.20.140.40">
    <property type="entry name" value="Invertase/pectin methylesterase inhibitor family protein"/>
    <property type="match status" value="1"/>
</dbReference>
<dbReference type="PANTHER" id="PTHR31080:SF303">
    <property type="entry name" value="PECTINESTERASE 1-LIKE"/>
    <property type="match status" value="1"/>
</dbReference>
<accession>A0A6A4NDE1</accession>
<keyword evidence="10" id="KW-1185">Reference proteome</keyword>
<evidence type="ECO:0000313" key="9">
    <source>
        <dbReference type="EMBL" id="KAE9587460.1"/>
    </source>
</evidence>
<dbReference type="EMBL" id="WOCE01000023">
    <property type="protein sequence ID" value="KAE9587460.1"/>
    <property type="molecule type" value="Genomic_DNA"/>
</dbReference>
<dbReference type="InterPro" id="IPR051955">
    <property type="entry name" value="PME_Inhibitor"/>
</dbReference>
<dbReference type="SMART" id="SM00856">
    <property type="entry name" value="PMEI"/>
    <property type="match status" value="1"/>
</dbReference>
<dbReference type="Pfam" id="PF04043">
    <property type="entry name" value="PMEI"/>
    <property type="match status" value="1"/>
</dbReference>
<organism evidence="9 10">
    <name type="scientific">Lupinus albus</name>
    <name type="common">White lupine</name>
    <name type="synonym">Lupinus termis</name>
    <dbReference type="NCBI Taxonomy" id="3870"/>
    <lineage>
        <taxon>Eukaryota</taxon>
        <taxon>Viridiplantae</taxon>
        <taxon>Streptophyta</taxon>
        <taxon>Embryophyta</taxon>
        <taxon>Tracheophyta</taxon>
        <taxon>Spermatophyta</taxon>
        <taxon>Magnoliopsida</taxon>
        <taxon>eudicotyledons</taxon>
        <taxon>Gunneridae</taxon>
        <taxon>Pentapetalae</taxon>
        <taxon>rosids</taxon>
        <taxon>fabids</taxon>
        <taxon>Fabales</taxon>
        <taxon>Fabaceae</taxon>
        <taxon>Papilionoideae</taxon>
        <taxon>50 kb inversion clade</taxon>
        <taxon>genistoids sensu lato</taxon>
        <taxon>core genistoids</taxon>
        <taxon>Genisteae</taxon>
        <taxon>Lupinus</taxon>
    </lineage>
</organism>
<dbReference type="NCBIfam" id="TIGR01614">
    <property type="entry name" value="PME_inhib"/>
    <property type="match status" value="1"/>
</dbReference>
<name>A0A6A4NDE1_LUPAL</name>
<dbReference type="GO" id="GO:0030599">
    <property type="term" value="F:pectinesterase activity"/>
    <property type="evidence" value="ECO:0007669"/>
    <property type="project" value="UniProtKB-EC"/>
</dbReference>
<comment type="similarity">
    <text evidence="7">Belongs to the PMEI family.</text>
</comment>
<dbReference type="EC" id="3.1.1.11" evidence="3"/>
<dbReference type="InterPro" id="IPR035513">
    <property type="entry name" value="Invertase/methylesterase_inhib"/>
</dbReference>
<evidence type="ECO:0000259" key="8">
    <source>
        <dbReference type="SMART" id="SM00856"/>
    </source>
</evidence>
<keyword evidence="4" id="KW-0732">Signal</keyword>
<keyword evidence="5" id="KW-1015">Disulfide bond</keyword>
<dbReference type="InterPro" id="IPR006501">
    <property type="entry name" value="Pectinesterase_inhib_dom"/>
</dbReference>
<dbReference type="AlphaFoldDB" id="A0A6A4NDE1"/>
<comment type="caution">
    <text evidence="9">The sequence shown here is derived from an EMBL/GenBank/DDBJ whole genome shotgun (WGS) entry which is preliminary data.</text>
</comment>
<evidence type="ECO:0000256" key="7">
    <source>
        <dbReference type="ARBA" id="ARBA00038471"/>
    </source>
</evidence>
<evidence type="ECO:0000256" key="4">
    <source>
        <dbReference type="ARBA" id="ARBA00022729"/>
    </source>
</evidence>
<sequence length="238" mass="26044">MDSVKMFQGYDKVKEDQQQQNQHQLPHTKFSKPLMIIISISAILFLTFTISLTLTALIHRTNTESPHQPSNSATTIKAVCNITRYPNSCFSSIISSSSFSQNHTTDPLAILNISLRVAFNEVTALASSLVAMNDGHAPAVDDCKDQIDDAVSRLGDSVSAMSSGGNVLSDGEISDIQTWVSAAVTDQETCRDGLEEMRSVDGEEVKKMMQKSSEYISNSLAIVSHLQGLLKQFHVPQH</sequence>
<evidence type="ECO:0000256" key="2">
    <source>
        <dbReference type="ARBA" id="ARBA00007786"/>
    </source>
</evidence>
<evidence type="ECO:0000256" key="6">
    <source>
        <dbReference type="ARBA" id="ARBA00023180"/>
    </source>
</evidence>
<reference evidence="10" key="1">
    <citation type="journal article" date="2020" name="Nat. Commun.">
        <title>Genome sequence of the cluster root forming white lupin.</title>
        <authorList>
            <person name="Hufnagel B."/>
            <person name="Marques A."/>
            <person name="Soriano A."/>
            <person name="Marques L."/>
            <person name="Divol F."/>
            <person name="Doumas P."/>
            <person name="Sallet E."/>
            <person name="Mancinotti D."/>
            <person name="Carrere S."/>
            <person name="Marande W."/>
            <person name="Arribat S."/>
            <person name="Keller J."/>
            <person name="Huneau C."/>
            <person name="Blein T."/>
            <person name="Aime D."/>
            <person name="Laguerre M."/>
            <person name="Taylor J."/>
            <person name="Schubert V."/>
            <person name="Nelson M."/>
            <person name="Geu-Flores F."/>
            <person name="Crespi M."/>
            <person name="Gallardo-Guerrero K."/>
            <person name="Delaux P.-M."/>
            <person name="Salse J."/>
            <person name="Berges H."/>
            <person name="Guyot R."/>
            <person name="Gouzy J."/>
            <person name="Peret B."/>
        </authorList>
    </citation>
    <scope>NUCLEOTIDE SEQUENCE [LARGE SCALE GENOMIC DNA]</scope>
    <source>
        <strain evidence="10">cv. Amiga</strain>
    </source>
</reference>
<evidence type="ECO:0000256" key="3">
    <source>
        <dbReference type="ARBA" id="ARBA00013229"/>
    </source>
</evidence>
<dbReference type="GO" id="GO:0004857">
    <property type="term" value="F:enzyme inhibitor activity"/>
    <property type="evidence" value="ECO:0007669"/>
    <property type="project" value="InterPro"/>
</dbReference>
<evidence type="ECO:0000313" key="10">
    <source>
        <dbReference type="Proteomes" id="UP000447434"/>
    </source>
</evidence>
<dbReference type="OrthoDB" id="1670832at2759"/>
<evidence type="ECO:0000256" key="1">
    <source>
        <dbReference type="ARBA" id="ARBA00006027"/>
    </source>
</evidence>
<dbReference type="Proteomes" id="UP000447434">
    <property type="component" value="Chromosome 23"/>
</dbReference>